<name>A0A0A9EFJ4_ARUDO</name>
<dbReference type="AlphaFoldDB" id="A0A0A9EFJ4"/>
<reference evidence="1" key="1">
    <citation type="submission" date="2014-09" db="EMBL/GenBank/DDBJ databases">
        <authorList>
            <person name="Magalhaes I.L.F."/>
            <person name="Oliveira U."/>
            <person name="Santos F.R."/>
            <person name="Vidigal T.H.D.A."/>
            <person name="Brescovit A.D."/>
            <person name="Santos A.J."/>
        </authorList>
    </citation>
    <scope>NUCLEOTIDE SEQUENCE</scope>
    <source>
        <tissue evidence="1">Shoot tissue taken approximately 20 cm above the soil surface</tissue>
    </source>
</reference>
<reference evidence="1" key="2">
    <citation type="journal article" date="2015" name="Data Brief">
        <title>Shoot transcriptome of the giant reed, Arundo donax.</title>
        <authorList>
            <person name="Barrero R.A."/>
            <person name="Guerrero F.D."/>
            <person name="Moolhuijzen P."/>
            <person name="Goolsby J.A."/>
            <person name="Tidwell J."/>
            <person name="Bellgard S.E."/>
            <person name="Bellgard M.I."/>
        </authorList>
    </citation>
    <scope>NUCLEOTIDE SEQUENCE</scope>
    <source>
        <tissue evidence="1">Shoot tissue taken approximately 20 cm above the soil surface</tissue>
    </source>
</reference>
<accession>A0A0A9EFJ4</accession>
<protein>
    <submittedName>
        <fullName evidence="1">Uncharacterized protein</fullName>
    </submittedName>
</protein>
<organism evidence="1">
    <name type="scientific">Arundo donax</name>
    <name type="common">Giant reed</name>
    <name type="synonym">Donax arundinaceus</name>
    <dbReference type="NCBI Taxonomy" id="35708"/>
    <lineage>
        <taxon>Eukaryota</taxon>
        <taxon>Viridiplantae</taxon>
        <taxon>Streptophyta</taxon>
        <taxon>Embryophyta</taxon>
        <taxon>Tracheophyta</taxon>
        <taxon>Spermatophyta</taxon>
        <taxon>Magnoliopsida</taxon>
        <taxon>Liliopsida</taxon>
        <taxon>Poales</taxon>
        <taxon>Poaceae</taxon>
        <taxon>PACMAD clade</taxon>
        <taxon>Arundinoideae</taxon>
        <taxon>Arundineae</taxon>
        <taxon>Arundo</taxon>
    </lineage>
</organism>
<evidence type="ECO:0000313" key="1">
    <source>
        <dbReference type="EMBL" id="JAD98856.1"/>
    </source>
</evidence>
<proteinExistence type="predicted"/>
<dbReference type="EMBL" id="GBRH01199039">
    <property type="protein sequence ID" value="JAD98856.1"/>
    <property type="molecule type" value="Transcribed_RNA"/>
</dbReference>
<sequence>MMIIVPQYRFIFQRNRYGMFVGGLTLELVLK</sequence>